<reference evidence="2" key="1">
    <citation type="submission" date="2018-10" db="EMBL/GenBank/DDBJ databases">
        <title>Hidden diversity of soil giant viruses.</title>
        <authorList>
            <person name="Schulz F."/>
            <person name="Alteio L."/>
            <person name="Goudeau D."/>
            <person name="Ryan E.M."/>
            <person name="Malmstrom R.R."/>
            <person name="Blanchard J."/>
            <person name="Woyke T."/>
        </authorList>
    </citation>
    <scope>NUCLEOTIDE SEQUENCE</scope>
    <source>
        <strain evidence="2">SAV1</strain>
    </source>
</reference>
<feature type="transmembrane region" description="Helical" evidence="1">
    <location>
        <begin position="135"/>
        <end position="159"/>
    </location>
</feature>
<keyword evidence="1" id="KW-0812">Transmembrane</keyword>
<organism evidence="2">
    <name type="scientific">Satyrvirus sp</name>
    <dbReference type="NCBI Taxonomy" id="2487771"/>
    <lineage>
        <taxon>Viruses</taxon>
        <taxon>Varidnaviria</taxon>
        <taxon>Bamfordvirae</taxon>
        <taxon>Nucleocytoviricota</taxon>
        <taxon>Megaviricetes</taxon>
        <taxon>Imitervirales</taxon>
        <taxon>Mimiviridae</taxon>
        <taxon>Megamimivirinae</taxon>
    </lineage>
</organism>
<evidence type="ECO:0000313" key="2">
    <source>
        <dbReference type="EMBL" id="AYV85447.1"/>
    </source>
</evidence>
<sequence>MIYCPEKNYLIESLLDLRVPFFAQTLSPINEIPKTFEMSIVCDKYSRIFLSNVYLYYQINDKPHVDIDHIISNTTSDKEIYQRIFNDFSNDISILLWTTKPDGSLKIRKMVDLKIMTKMILSIHNIISCQFTKTFIIEFVLIFYVIYFICILCCVYIFYNRRRMICE</sequence>
<proteinExistence type="predicted"/>
<keyword evidence="1" id="KW-0472">Membrane</keyword>
<accession>A0A3G5AE48</accession>
<dbReference type="EMBL" id="MK072453">
    <property type="protein sequence ID" value="AYV85447.1"/>
    <property type="molecule type" value="Genomic_DNA"/>
</dbReference>
<evidence type="ECO:0000256" key="1">
    <source>
        <dbReference type="SAM" id="Phobius"/>
    </source>
</evidence>
<protein>
    <submittedName>
        <fullName evidence="2">Uncharacterized protein</fullName>
    </submittedName>
</protein>
<name>A0A3G5AE48_9VIRU</name>
<gene>
    <name evidence="2" type="ORF">Satyrvirus17_7</name>
</gene>
<keyword evidence="1" id="KW-1133">Transmembrane helix</keyword>